<evidence type="ECO:0000256" key="10">
    <source>
        <dbReference type="ARBA" id="ARBA00049244"/>
    </source>
</evidence>
<evidence type="ECO:0000256" key="8">
    <source>
        <dbReference type="ARBA" id="ARBA00023125"/>
    </source>
</evidence>
<keyword evidence="9" id="KW-0234">DNA repair</keyword>
<dbReference type="GO" id="GO:0008409">
    <property type="term" value="F:5'-3' exonuclease activity"/>
    <property type="evidence" value="ECO:0007669"/>
    <property type="project" value="InterPro"/>
</dbReference>
<dbReference type="SUPFAM" id="SSF56672">
    <property type="entry name" value="DNA/RNA polymerases"/>
    <property type="match status" value="1"/>
</dbReference>
<dbReference type="Pfam" id="PF01367">
    <property type="entry name" value="5_3_exonuc"/>
    <property type="match status" value="1"/>
</dbReference>
<dbReference type="AlphaFoldDB" id="A0A1G2PKA6"/>
<keyword evidence="8" id="KW-0238">DNA-binding</keyword>
<feature type="domain" description="5'-3' exonuclease" evidence="12">
    <location>
        <begin position="61"/>
        <end position="326"/>
    </location>
</feature>
<comment type="catalytic activity">
    <reaction evidence="10">
        <text>DNA(n) + a 2'-deoxyribonucleoside 5'-triphosphate = DNA(n+1) + diphosphate</text>
        <dbReference type="Rhea" id="RHEA:22508"/>
        <dbReference type="Rhea" id="RHEA-COMP:17339"/>
        <dbReference type="Rhea" id="RHEA-COMP:17340"/>
        <dbReference type="ChEBI" id="CHEBI:33019"/>
        <dbReference type="ChEBI" id="CHEBI:61560"/>
        <dbReference type="ChEBI" id="CHEBI:173112"/>
        <dbReference type="EC" id="2.7.7.7"/>
    </reaction>
</comment>
<dbReference type="EMBL" id="MHSS01000004">
    <property type="protein sequence ID" value="OHA48737.1"/>
    <property type="molecule type" value="Genomic_DNA"/>
</dbReference>
<dbReference type="Pfam" id="PF00476">
    <property type="entry name" value="DNA_pol_A"/>
    <property type="match status" value="1"/>
</dbReference>
<dbReference type="GO" id="GO:0006302">
    <property type="term" value="P:double-strand break repair"/>
    <property type="evidence" value="ECO:0007669"/>
    <property type="project" value="TreeGrafter"/>
</dbReference>
<sequence length="794" mass="87636">MRREKFNLFSFSFPLSVSKICHNKKRAAGKSARGGTPSGLKERKDPLQTRGGLPERFAMPTHLLILDTSSLFFRAFHALPSLTSASGEPAGAVYGFLSLLFKAVEQLKPTHIAAALDLPGPTVRDKILPTYKANRPEIDPELSSQLAHMPEALRALGILGFASEGYEADDVIGTIAAKVRASHSAANITILSGDLDTLQLVDDKISAIVPKKGISETVRYTPAKVVERFGIGPDLVTAFKAIKGDPSDNISGIAGIGEKGAAAILQKTGSLKKAQQLLCKDQPPKELVRYQKAFCAAQKNLPVLLQLVTIKKDVPLEFSLEGCRFSGFDRPEVGQFLSRFGFASLSARVRNASASVHKQAQGDASLGTFIIEQEKSTHADIDRAENAGLFSHEIAELERTLIPVISDMERRGIFLDRKTLGQLGETLRNETHALQEDIFVKIGQRINLASPVQLRAVLFEKLGLRSYQRTGKGKTSTAAAALEKLHGAHPVVDALLRWRELNKLITTYVDALPKLVDMRDGKIHAKFWQLGTVTGRIASTDPNLQNIPIRTKEGRAIRASFRAQDGSMFVSCDYSQMELRIAAVLSEDERLLEIFKQDGDVHRATAARVFGVSEKNVTDEMRSRAKTVNFAMLYGAGFRRVAQELRFSQDEAQALLDEYFAAFPRLTSWIEKTREGARRDGFIETAFGRRRYLPDISSSDQRLRAQAERMATNTPIQGCAADLVKRAMVACARQAPRALLLVQVHDELLFEIPSDVIKDTIVTLRIILEGIWSDAPVSFPIKISRGSRWGEWEQ</sequence>
<evidence type="ECO:0000259" key="12">
    <source>
        <dbReference type="SMART" id="SM00475"/>
    </source>
</evidence>
<proteinExistence type="inferred from homology"/>
<evidence type="ECO:0000256" key="2">
    <source>
        <dbReference type="ARBA" id="ARBA00012417"/>
    </source>
</evidence>
<evidence type="ECO:0000313" key="14">
    <source>
        <dbReference type="EMBL" id="OHA48737.1"/>
    </source>
</evidence>
<evidence type="ECO:0000256" key="5">
    <source>
        <dbReference type="ARBA" id="ARBA00022705"/>
    </source>
</evidence>
<dbReference type="Gene3D" id="1.10.150.20">
    <property type="entry name" value="5' to 3' exonuclease, C-terminal subdomain"/>
    <property type="match status" value="2"/>
</dbReference>
<dbReference type="Proteomes" id="UP000177629">
    <property type="component" value="Unassembled WGS sequence"/>
</dbReference>
<reference evidence="14 15" key="1">
    <citation type="journal article" date="2016" name="Nat. Commun.">
        <title>Thousands of microbial genomes shed light on interconnected biogeochemical processes in an aquifer system.</title>
        <authorList>
            <person name="Anantharaman K."/>
            <person name="Brown C.T."/>
            <person name="Hug L.A."/>
            <person name="Sharon I."/>
            <person name="Castelle C.J."/>
            <person name="Probst A.J."/>
            <person name="Thomas B.C."/>
            <person name="Singh A."/>
            <person name="Wilkins M.J."/>
            <person name="Karaoz U."/>
            <person name="Brodie E.L."/>
            <person name="Williams K.H."/>
            <person name="Hubbard S.S."/>
            <person name="Banfield J.F."/>
        </authorList>
    </citation>
    <scope>NUCLEOTIDE SEQUENCE [LARGE SCALE GENOMIC DNA]</scope>
</reference>
<dbReference type="CDD" id="cd09898">
    <property type="entry name" value="H3TH_53EXO"/>
    <property type="match status" value="1"/>
</dbReference>
<protein>
    <recommendedName>
        <fullName evidence="2">DNA-directed DNA polymerase</fullName>
        <ecNumber evidence="2">2.7.7.7</ecNumber>
    </recommendedName>
</protein>
<dbReference type="InterPro" id="IPR036279">
    <property type="entry name" value="5-3_exonuclease_C_sf"/>
</dbReference>
<gene>
    <name evidence="14" type="ORF">A2806_01270</name>
</gene>
<dbReference type="InterPro" id="IPR029060">
    <property type="entry name" value="PIN-like_dom_sf"/>
</dbReference>
<dbReference type="PANTHER" id="PTHR10133">
    <property type="entry name" value="DNA POLYMERASE I"/>
    <property type="match status" value="1"/>
</dbReference>
<dbReference type="Gene3D" id="3.40.50.1010">
    <property type="entry name" value="5'-nuclease"/>
    <property type="match status" value="1"/>
</dbReference>
<dbReference type="InterPro" id="IPR001098">
    <property type="entry name" value="DNA-dir_DNA_pol_A_palm_dom"/>
</dbReference>
<evidence type="ECO:0000256" key="4">
    <source>
        <dbReference type="ARBA" id="ARBA00022695"/>
    </source>
</evidence>
<accession>A0A1G2PKA6</accession>
<dbReference type="Gene3D" id="1.20.1060.10">
    <property type="entry name" value="Taq DNA Polymerase, Chain T, domain 4"/>
    <property type="match status" value="1"/>
</dbReference>
<dbReference type="PROSITE" id="PS00447">
    <property type="entry name" value="DNA_POLYMERASE_A"/>
    <property type="match status" value="1"/>
</dbReference>
<evidence type="ECO:0000256" key="3">
    <source>
        <dbReference type="ARBA" id="ARBA00022679"/>
    </source>
</evidence>
<feature type="region of interest" description="Disordered" evidence="11">
    <location>
        <begin position="26"/>
        <end position="52"/>
    </location>
</feature>
<keyword evidence="4" id="KW-0548">Nucleotidyltransferase</keyword>
<dbReference type="InterPro" id="IPR019760">
    <property type="entry name" value="DNA-dir_DNA_pol_A_CS"/>
</dbReference>
<dbReference type="GO" id="GO:0003887">
    <property type="term" value="F:DNA-directed DNA polymerase activity"/>
    <property type="evidence" value="ECO:0007669"/>
    <property type="project" value="UniProtKB-KW"/>
</dbReference>
<keyword evidence="5" id="KW-0235">DNA replication</keyword>
<comment type="caution">
    <text evidence="14">The sequence shown here is derived from an EMBL/GenBank/DDBJ whole genome shotgun (WGS) entry which is preliminary data.</text>
</comment>
<dbReference type="Gene3D" id="3.30.70.370">
    <property type="match status" value="1"/>
</dbReference>
<dbReference type="STRING" id="1802362.A2806_01270"/>
<dbReference type="CDD" id="cd08637">
    <property type="entry name" value="DNA_pol_A_pol_I_C"/>
    <property type="match status" value="1"/>
</dbReference>
<keyword evidence="7" id="KW-0239">DNA-directed DNA polymerase</keyword>
<dbReference type="CDD" id="cd09859">
    <property type="entry name" value="PIN_53EXO"/>
    <property type="match status" value="1"/>
</dbReference>
<evidence type="ECO:0000259" key="13">
    <source>
        <dbReference type="SMART" id="SM00482"/>
    </source>
</evidence>
<dbReference type="FunFam" id="1.10.150.20:FF:000002">
    <property type="entry name" value="DNA polymerase I"/>
    <property type="match status" value="1"/>
</dbReference>
<dbReference type="SUPFAM" id="SSF88723">
    <property type="entry name" value="PIN domain-like"/>
    <property type="match status" value="1"/>
</dbReference>
<feature type="domain" description="DNA-directed DNA polymerase family A palm" evidence="13">
    <location>
        <begin position="554"/>
        <end position="756"/>
    </location>
</feature>
<dbReference type="SUPFAM" id="SSF47807">
    <property type="entry name" value="5' to 3' exonuclease, C-terminal subdomain"/>
    <property type="match status" value="1"/>
</dbReference>
<dbReference type="SMART" id="SM00482">
    <property type="entry name" value="POLAc"/>
    <property type="match status" value="1"/>
</dbReference>
<dbReference type="InterPro" id="IPR043502">
    <property type="entry name" value="DNA/RNA_pol_sf"/>
</dbReference>
<name>A0A1G2PKA6_9BACT</name>
<dbReference type="EC" id="2.7.7.7" evidence="2"/>
<keyword evidence="3" id="KW-0808">Transferase</keyword>
<evidence type="ECO:0000256" key="6">
    <source>
        <dbReference type="ARBA" id="ARBA00022763"/>
    </source>
</evidence>
<keyword evidence="6" id="KW-0227">DNA damage</keyword>
<evidence type="ECO:0000256" key="9">
    <source>
        <dbReference type="ARBA" id="ARBA00023204"/>
    </source>
</evidence>
<dbReference type="InterPro" id="IPR020046">
    <property type="entry name" value="5-3_exonucl_a-hlix_arch_N"/>
</dbReference>
<dbReference type="Pfam" id="PF02739">
    <property type="entry name" value="5_3_exonuc_N"/>
    <property type="match status" value="1"/>
</dbReference>
<dbReference type="InterPro" id="IPR008918">
    <property type="entry name" value="HhH2"/>
</dbReference>
<dbReference type="SMART" id="SM00475">
    <property type="entry name" value="53EXOc"/>
    <property type="match status" value="1"/>
</dbReference>
<comment type="similarity">
    <text evidence="1">Belongs to the DNA polymerase type-A family.</text>
</comment>
<dbReference type="PRINTS" id="PR00868">
    <property type="entry name" value="DNAPOLI"/>
</dbReference>
<dbReference type="InterPro" id="IPR002421">
    <property type="entry name" value="5-3_exonuclease"/>
</dbReference>
<evidence type="ECO:0000256" key="7">
    <source>
        <dbReference type="ARBA" id="ARBA00022932"/>
    </source>
</evidence>
<dbReference type="InterPro" id="IPR020045">
    <property type="entry name" value="DNA_polI_H3TH"/>
</dbReference>
<evidence type="ECO:0000256" key="11">
    <source>
        <dbReference type="SAM" id="MobiDB-lite"/>
    </source>
</evidence>
<evidence type="ECO:0000313" key="15">
    <source>
        <dbReference type="Proteomes" id="UP000177629"/>
    </source>
</evidence>
<dbReference type="InterPro" id="IPR002298">
    <property type="entry name" value="DNA_polymerase_A"/>
</dbReference>
<dbReference type="GO" id="GO:0003677">
    <property type="term" value="F:DNA binding"/>
    <property type="evidence" value="ECO:0007669"/>
    <property type="project" value="UniProtKB-KW"/>
</dbReference>
<dbReference type="GO" id="GO:0006261">
    <property type="term" value="P:DNA-templated DNA replication"/>
    <property type="evidence" value="ECO:0007669"/>
    <property type="project" value="InterPro"/>
</dbReference>
<dbReference type="FunFam" id="1.20.1060.10:FF:000001">
    <property type="entry name" value="DNA polymerase I"/>
    <property type="match status" value="1"/>
</dbReference>
<organism evidence="14 15">
    <name type="scientific">Candidatus Terrybacteria bacterium RIFCSPHIGHO2_01_FULL_48_17</name>
    <dbReference type="NCBI Taxonomy" id="1802362"/>
    <lineage>
        <taxon>Bacteria</taxon>
        <taxon>Candidatus Terryibacteriota</taxon>
    </lineage>
</organism>
<evidence type="ECO:0000256" key="1">
    <source>
        <dbReference type="ARBA" id="ARBA00007705"/>
    </source>
</evidence>
<dbReference type="SMART" id="SM00279">
    <property type="entry name" value="HhH2"/>
    <property type="match status" value="1"/>
</dbReference>
<dbReference type="PANTHER" id="PTHR10133:SF27">
    <property type="entry name" value="DNA POLYMERASE NU"/>
    <property type="match status" value="1"/>
</dbReference>